<proteinExistence type="predicted"/>
<name>A0A1K2EZR2_STRAR</name>
<evidence type="ECO:0000313" key="1">
    <source>
        <dbReference type="EMBL" id="SFY40698.1"/>
    </source>
</evidence>
<dbReference type="EMBL" id="FPJO01000025">
    <property type="protein sequence ID" value="SFY40698.1"/>
    <property type="molecule type" value="Genomic_DNA"/>
</dbReference>
<sequence>MGRAGAAATTLLPDNERYWCPVEDEAAAMAPGAVYPQPQEPTWITIGRGCTMQVYSCDRSFAHTRSR</sequence>
<reference evidence="1 2" key="1">
    <citation type="submission" date="2016-11" db="EMBL/GenBank/DDBJ databases">
        <authorList>
            <person name="Jaros S."/>
            <person name="Januszkiewicz K."/>
            <person name="Wedrychowicz H."/>
        </authorList>
    </citation>
    <scope>NUCLEOTIDE SEQUENCE [LARGE SCALE GENOMIC DNA]</scope>
    <source>
        <strain evidence="1 2">OK807</strain>
    </source>
</reference>
<gene>
    <name evidence="1" type="ORF">SAMN02787144_102592</name>
</gene>
<dbReference type="STRING" id="1893.SAMN02787144_102592"/>
<accession>A0A1K2EZR2</accession>
<evidence type="ECO:0000313" key="2">
    <source>
        <dbReference type="Proteomes" id="UP000181909"/>
    </source>
</evidence>
<protein>
    <submittedName>
        <fullName evidence="1">Uncharacterized protein</fullName>
    </submittedName>
</protein>
<organism evidence="1 2">
    <name type="scientific">Streptomyces atratus</name>
    <dbReference type="NCBI Taxonomy" id="1893"/>
    <lineage>
        <taxon>Bacteria</taxon>
        <taxon>Bacillati</taxon>
        <taxon>Actinomycetota</taxon>
        <taxon>Actinomycetes</taxon>
        <taxon>Kitasatosporales</taxon>
        <taxon>Streptomycetaceae</taxon>
        <taxon>Streptomyces</taxon>
    </lineage>
</organism>
<dbReference type="RefSeq" id="WP_143166573.1">
    <property type="nucleotide sequence ID" value="NZ_CP108276.1"/>
</dbReference>
<dbReference type="AlphaFoldDB" id="A0A1K2EZR2"/>
<dbReference type="Proteomes" id="UP000181909">
    <property type="component" value="Unassembled WGS sequence"/>
</dbReference>
<dbReference type="OrthoDB" id="4332009at2"/>